<dbReference type="Proteomes" id="UP000285405">
    <property type="component" value="Unassembled WGS sequence"/>
</dbReference>
<dbReference type="InterPro" id="IPR057670">
    <property type="entry name" value="SH3_retrovirus"/>
</dbReference>
<name>A0A420J2E5_9PEZI</name>
<protein>
    <recommendedName>
        <fullName evidence="1">Retroviral polymerase SH3-like domain-containing protein</fullName>
    </recommendedName>
</protein>
<evidence type="ECO:0000313" key="3">
    <source>
        <dbReference type="Proteomes" id="UP000285405"/>
    </source>
</evidence>
<dbReference type="EMBL" id="MCBR01003107">
    <property type="protein sequence ID" value="RKF80987.1"/>
    <property type="molecule type" value="Genomic_DNA"/>
</dbReference>
<feature type="non-terminal residue" evidence="2">
    <location>
        <position position="1"/>
    </location>
</feature>
<dbReference type="OrthoDB" id="3943081at2759"/>
<reference evidence="2 3" key="1">
    <citation type="journal article" date="2018" name="BMC Genomics">
        <title>Comparative genome analyses reveal sequence features reflecting distinct modes of host-adaptation between dicot and monocot powdery mildew.</title>
        <authorList>
            <person name="Wu Y."/>
            <person name="Ma X."/>
            <person name="Pan Z."/>
            <person name="Kale S.D."/>
            <person name="Song Y."/>
            <person name="King H."/>
            <person name="Zhang Q."/>
            <person name="Presley C."/>
            <person name="Deng X."/>
            <person name="Wei C.I."/>
            <person name="Xiao S."/>
        </authorList>
    </citation>
    <scope>NUCLEOTIDE SEQUENCE [LARGE SCALE GENOMIC DNA]</scope>
    <source>
        <strain evidence="2">UCSC1</strain>
    </source>
</reference>
<gene>
    <name evidence="2" type="ORF">GcC1_031033</name>
</gene>
<evidence type="ECO:0000313" key="2">
    <source>
        <dbReference type="EMBL" id="RKF80987.1"/>
    </source>
</evidence>
<dbReference type="Pfam" id="PF25597">
    <property type="entry name" value="SH3_retrovirus"/>
    <property type="match status" value="1"/>
</dbReference>
<dbReference type="AlphaFoldDB" id="A0A420J2E5"/>
<sequence>TGDDLSIPKKNIPKLDKLLSRAHIGYLVGWKSTNIYKVFVPSLNKVINSRDVLIDSGNIYDPHDIDVFSLKEASEEESVSALEWKSGEDFALIRNFIPTNECLEDTVPTMISQKEDFKNSQF</sequence>
<feature type="domain" description="Retroviral polymerase SH3-like" evidence="1">
    <location>
        <begin position="12"/>
        <end position="62"/>
    </location>
</feature>
<evidence type="ECO:0000259" key="1">
    <source>
        <dbReference type="Pfam" id="PF25597"/>
    </source>
</evidence>
<proteinExistence type="predicted"/>
<organism evidence="2 3">
    <name type="scientific">Golovinomyces cichoracearum</name>
    <dbReference type="NCBI Taxonomy" id="62708"/>
    <lineage>
        <taxon>Eukaryota</taxon>
        <taxon>Fungi</taxon>
        <taxon>Dikarya</taxon>
        <taxon>Ascomycota</taxon>
        <taxon>Pezizomycotina</taxon>
        <taxon>Leotiomycetes</taxon>
        <taxon>Erysiphales</taxon>
        <taxon>Erysiphaceae</taxon>
        <taxon>Golovinomyces</taxon>
    </lineage>
</organism>
<accession>A0A420J2E5</accession>
<comment type="caution">
    <text evidence="2">The sequence shown here is derived from an EMBL/GenBank/DDBJ whole genome shotgun (WGS) entry which is preliminary data.</text>
</comment>